<dbReference type="InterPro" id="IPR001810">
    <property type="entry name" value="F-box_dom"/>
</dbReference>
<proteinExistence type="predicted"/>
<protein>
    <recommendedName>
        <fullName evidence="2">F-box domain-containing protein</fullName>
    </recommendedName>
</protein>
<dbReference type="SMART" id="SM00256">
    <property type="entry name" value="FBOX"/>
    <property type="match status" value="1"/>
</dbReference>
<evidence type="ECO:0000313" key="3">
    <source>
        <dbReference type="EMBL" id="KAK5145079.1"/>
    </source>
</evidence>
<dbReference type="CDD" id="cd09917">
    <property type="entry name" value="F-box_SF"/>
    <property type="match status" value="1"/>
</dbReference>
<name>A0ABR0L9L7_9PEZI</name>
<evidence type="ECO:0000256" key="1">
    <source>
        <dbReference type="SAM" id="MobiDB-lite"/>
    </source>
</evidence>
<evidence type="ECO:0000313" key="4">
    <source>
        <dbReference type="Proteomes" id="UP001308179"/>
    </source>
</evidence>
<organism evidence="3 4">
    <name type="scientific">Rachicladosporium monterosium</name>
    <dbReference type="NCBI Taxonomy" id="1507873"/>
    <lineage>
        <taxon>Eukaryota</taxon>
        <taxon>Fungi</taxon>
        <taxon>Dikarya</taxon>
        <taxon>Ascomycota</taxon>
        <taxon>Pezizomycotina</taxon>
        <taxon>Dothideomycetes</taxon>
        <taxon>Dothideomycetidae</taxon>
        <taxon>Cladosporiales</taxon>
        <taxon>Cladosporiaceae</taxon>
        <taxon>Rachicladosporium</taxon>
    </lineage>
</organism>
<evidence type="ECO:0000259" key="2">
    <source>
        <dbReference type="PROSITE" id="PS50181"/>
    </source>
</evidence>
<accession>A0ABR0L9L7</accession>
<dbReference type="InterPro" id="IPR036047">
    <property type="entry name" value="F-box-like_dom_sf"/>
</dbReference>
<feature type="region of interest" description="Disordered" evidence="1">
    <location>
        <begin position="1"/>
        <end position="25"/>
    </location>
</feature>
<dbReference type="PROSITE" id="PS50181">
    <property type="entry name" value="FBOX"/>
    <property type="match status" value="1"/>
</dbReference>
<comment type="caution">
    <text evidence="3">The sequence shown here is derived from an EMBL/GenBank/DDBJ whole genome shotgun (WGS) entry which is preliminary data.</text>
</comment>
<dbReference type="SUPFAM" id="SSF81383">
    <property type="entry name" value="F-box domain"/>
    <property type="match status" value="1"/>
</dbReference>
<gene>
    <name evidence="3" type="ORF">LTR32_003105</name>
</gene>
<feature type="domain" description="F-box" evidence="2">
    <location>
        <begin position="51"/>
        <end position="102"/>
    </location>
</feature>
<dbReference type="Proteomes" id="UP001308179">
    <property type="component" value="Unassembled WGS sequence"/>
</dbReference>
<keyword evidence="4" id="KW-1185">Reference proteome</keyword>
<dbReference type="EMBL" id="JAVRRR010000177">
    <property type="protein sequence ID" value="KAK5145079.1"/>
    <property type="molecule type" value="Genomic_DNA"/>
</dbReference>
<sequence>MATHKGKRTVDDGDGLEAGGRKKSRSAIVPAVSAVMSRMTRQRKIDITNGPRQAVFMTTELLEDILIHASSRELFVLQRVCRRFREVVAGSAKLQEKMFLRLPTLGLSEKWTMFRVESSNSRPRLKLTRLQINGSRPATAVLNYENQSCLYGAATMRNPYFSNQVAYHHQFARPQYPIFDRLTHYDYNGTVFVLLGSASWGGMYLTDQPCKTANVYLLWSIETKPQITGRIDGHVTTETPDGFTVGSLLDAVLRMEMHSQVYYDGTAGIRISKTSPAKLLARLEKKTKKKATVSFLQIDMYDVLFTSGWAHATEEHA</sequence>
<reference evidence="3 4" key="1">
    <citation type="submission" date="2023-08" db="EMBL/GenBank/DDBJ databases">
        <title>Black Yeasts Isolated from many extreme environments.</title>
        <authorList>
            <person name="Coleine C."/>
            <person name="Stajich J.E."/>
            <person name="Selbmann L."/>
        </authorList>
    </citation>
    <scope>NUCLEOTIDE SEQUENCE [LARGE SCALE GENOMIC DNA]</scope>
    <source>
        <strain evidence="3 4">CCFEE 5386</strain>
    </source>
</reference>